<dbReference type="EMBL" id="UGKR01000001">
    <property type="protein sequence ID" value="STS86323.1"/>
    <property type="molecule type" value="Genomic_DNA"/>
</dbReference>
<keyword evidence="1" id="KW-0812">Transmembrane</keyword>
<keyword evidence="1" id="KW-1133">Transmembrane helix</keyword>
<keyword evidence="1" id="KW-0472">Membrane</keyword>
<accession>A0A7H4M7M3</accession>
<gene>
    <name evidence="2" type="ORF">NCTC9177_00076</name>
</gene>
<name>A0A7H4M7M3_KLEVA</name>
<feature type="transmembrane region" description="Helical" evidence="1">
    <location>
        <begin position="14"/>
        <end position="32"/>
    </location>
</feature>
<evidence type="ECO:0000256" key="1">
    <source>
        <dbReference type="SAM" id="Phobius"/>
    </source>
</evidence>
<proteinExistence type="predicted"/>
<reference evidence="2 3" key="1">
    <citation type="submission" date="2018-06" db="EMBL/GenBank/DDBJ databases">
        <authorList>
            <consortium name="Pathogen Informatics"/>
            <person name="Doyle S."/>
        </authorList>
    </citation>
    <scope>NUCLEOTIDE SEQUENCE [LARGE SCALE GENOMIC DNA]</scope>
    <source>
        <strain evidence="2 3">NCTC9177</strain>
    </source>
</reference>
<comment type="caution">
    <text evidence="2">The sequence shown here is derived from an EMBL/GenBank/DDBJ whole genome shotgun (WGS) entry which is preliminary data.</text>
</comment>
<dbReference type="Proteomes" id="UP000254545">
    <property type="component" value="Unassembled WGS sequence"/>
</dbReference>
<evidence type="ECO:0000313" key="2">
    <source>
        <dbReference type="EMBL" id="STS86323.1"/>
    </source>
</evidence>
<protein>
    <submittedName>
        <fullName evidence="2">Uncharacterized protein</fullName>
    </submittedName>
</protein>
<dbReference type="AlphaFoldDB" id="A0A7H4M7M3"/>
<evidence type="ECO:0000313" key="3">
    <source>
        <dbReference type="Proteomes" id="UP000254545"/>
    </source>
</evidence>
<organism evidence="2 3">
    <name type="scientific">Klebsiella variicola</name>
    <dbReference type="NCBI Taxonomy" id="244366"/>
    <lineage>
        <taxon>Bacteria</taxon>
        <taxon>Pseudomonadati</taxon>
        <taxon>Pseudomonadota</taxon>
        <taxon>Gammaproteobacteria</taxon>
        <taxon>Enterobacterales</taxon>
        <taxon>Enterobacteriaceae</taxon>
        <taxon>Klebsiella/Raoultella group</taxon>
        <taxon>Klebsiella</taxon>
        <taxon>Klebsiella pneumoniae complex</taxon>
    </lineage>
</organism>
<sequence length="70" mass="7794">MNINKQILNKQRKLLIIIVGAIALAVTALWAINKKASTANTKESEALKSDIPETGTRLNRCCDQYLQYCS</sequence>